<dbReference type="AlphaFoldDB" id="A0A443S1E2"/>
<keyword evidence="3" id="KW-0472">Membrane</keyword>
<dbReference type="VEuPathDB" id="VectorBase:LDEU010704"/>
<evidence type="ECO:0000259" key="4">
    <source>
        <dbReference type="Pfam" id="PF01073"/>
    </source>
</evidence>
<evidence type="ECO:0000256" key="3">
    <source>
        <dbReference type="RuleBase" id="RU004475"/>
    </source>
</evidence>
<dbReference type="InterPro" id="IPR036291">
    <property type="entry name" value="NAD(P)-bd_dom_sf"/>
</dbReference>
<dbReference type="STRING" id="299467.A0A443S1E2"/>
<gene>
    <name evidence="5" type="ORF">B4U80_10897</name>
</gene>
<dbReference type="EMBL" id="NCKV01012747">
    <property type="protein sequence ID" value="RWS21336.1"/>
    <property type="molecule type" value="Genomic_DNA"/>
</dbReference>
<dbReference type="InterPro" id="IPR050177">
    <property type="entry name" value="Lipid_A_modif_metabolic_enz"/>
</dbReference>
<feature type="transmembrane region" description="Helical" evidence="3">
    <location>
        <begin position="229"/>
        <end position="248"/>
    </location>
</feature>
<protein>
    <submittedName>
        <fullName evidence="5">3 beta-hydroxysteroid dehydrogenase type 7-like protein</fullName>
    </submittedName>
</protein>
<dbReference type="PANTHER" id="PTHR43245:SF51">
    <property type="entry name" value="SHORT CHAIN DEHYDROGENASE_REDUCTASE FAMILY 42E, MEMBER 2"/>
    <property type="match status" value="1"/>
</dbReference>
<comment type="similarity">
    <text evidence="1 3">Belongs to the 3-beta-HSD family.</text>
</comment>
<keyword evidence="3" id="KW-1133">Transmembrane helix</keyword>
<dbReference type="SUPFAM" id="SSF51735">
    <property type="entry name" value="NAD(P)-binding Rossmann-fold domains"/>
    <property type="match status" value="1"/>
</dbReference>
<evidence type="ECO:0000313" key="5">
    <source>
        <dbReference type="EMBL" id="RWS21336.1"/>
    </source>
</evidence>
<evidence type="ECO:0000313" key="6">
    <source>
        <dbReference type="Proteomes" id="UP000288716"/>
    </source>
</evidence>
<dbReference type="Pfam" id="PF01073">
    <property type="entry name" value="3Beta_HSD"/>
    <property type="match status" value="1"/>
</dbReference>
<dbReference type="Gene3D" id="3.40.50.720">
    <property type="entry name" value="NAD(P)-binding Rossmann-like Domain"/>
    <property type="match status" value="1"/>
</dbReference>
<dbReference type="GO" id="GO:0006694">
    <property type="term" value="P:steroid biosynthetic process"/>
    <property type="evidence" value="ECO:0007669"/>
    <property type="project" value="InterPro"/>
</dbReference>
<accession>A0A443S1E2</accession>
<dbReference type="GO" id="GO:0016616">
    <property type="term" value="F:oxidoreductase activity, acting on the CH-OH group of donors, NAD or NADP as acceptor"/>
    <property type="evidence" value="ECO:0007669"/>
    <property type="project" value="InterPro"/>
</dbReference>
<dbReference type="PANTHER" id="PTHR43245">
    <property type="entry name" value="BIFUNCTIONAL POLYMYXIN RESISTANCE PROTEIN ARNA"/>
    <property type="match status" value="1"/>
</dbReference>
<evidence type="ECO:0000256" key="2">
    <source>
        <dbReference type="ARBA" id="ARBA00023002"/>
    </source>
</evidence>
<sequence>MKVITGDIRNTQTVSDAVNGVKCIIHCAALIDTAIFANEAELNSVNVIGTKNLIEAAIAYDVPSFVFVSTIDVLCGSDPIYYGAENTVAIPKHHCFEAYSKSKLAAEEIVIRANGTNLTNGFDFLRTVVLRPTGMYGEYDKYLIPGFLKTAKNSDGCLPRIDNTFIRVQLTYVGNAAWACIKAKQKLESDESIGGEVFFITDDTPIMDPFEFAEPYLKSCGLRLSQRTYPYWLLISMLSIFVFFVKLIRPLFPVPLPPSMNPGALRYITNIYFYNRNKSTLRLDYEPIFDENESQTKSLQYYSNLNLSSN</sequence>
<keyword evidence="3" id="KW-0812">Transmembrane</keyword>
<dbReference type="InterPro" id="IPR002225">
    <property type="entry name" value="3Beta_OHSteriod_DH/Estase"/>
</dbReference>
<dbReference type="Proteomes" id="UP000288716">
    <property type="component" value="Unassembled WGS sequence"/>
</dbReference>
<dbReference type="FunFam" id="3.40.50.720:FF:000495">
    <property type="entry name" value="3 hydroxysteroid dehydrogenase, putative"/>
    <property type="match status" value="1"/>
</dbReference>
<feature type="domain" description="3-beta hydroxysteroid dehydrogenase/isomerase" evidence="4">
    <location>
        <begin position="2"/>
        <end position="227"/>
    </location>
</feature>
<dbReference type="OrthoDB" id="2735536at2759"/>
<evidence type="ECO:0000256" key="1">
    <source>
        <dbReference type="ARBA" id="ARBA00009219"/>
    </source>
</evidence>
<reference evidence="5 6" key="1">
    <citation type="journal article" date="2018" name="Gigascience">
        <title>Genomes of trombidid mites reveal novel predicted allergens and laterally-transferred genes associated with secondary metabolism.</title>
        <authorList>
            <person name="Dong X."/>
            <person name="Chaisiri K."/>
            <person name="Xia D."/>
            <person name="Armstrong S.D."/>
            <person name="Fang Y."/>
            <person name="Donnelly M.J."/>
            <person name="Kadowaki T."/>
            <person name="McGarry J.W."/>
            <person name="Darby A.C."/>
            <person name="Makepeace B.L."/>
        </authorList>
    </citation>
    <scope>NUCLEOTIDE SEQUENCE [LARGE SCALE GENOMIC DNA]</scope>
    <source>
        <strain evidence="5">UoL-UT</strain>
    </source>
</reference>
<organism evidence="5 6">
    <name type="scientific">Leptotrombidium deliense</name>
    <dbReference type="NCBI Taxonomy" id="299467"/>
    <lineage>
        <taxon>Eukaryota</taxon>
        <taxon>Metazoa</taxon>
        <taxon>Ecdysozoa</taxon>
        <taxon>Arthropoda</taxon>
        <taxon>Chelicerata</taxon>
        <taxon>Arachnida</taxon>
        <taxon>Acari</taxon>
        <taxon>Acariformes</taxon>
        <taxon>Trombidiformes</taxon>
        <taxon>Prostigmata</taxon>
        <taxon>Anystina</taxon>
        <taxon>Parasitengona</taxon>
        <taxon>Trombiculoidea</taxon>
        <taxon>Trombiculidae</taxon>
        <taxon>Leptotrombidium</taxon>
    </lineage>
</organism>
<comment type="caution">
    <text evidence="5">The sequence shown here is derived from an EMBL/GenBank/DDBJ whole genome shotgun (WGS) entry which is preliminary data.</text>
</comment>
<name>A0A443S1E2_9ACAR</name>
<keyword evidence="2 3" id="KW-0560">Oxidoreductase</keyword>
<keyword evidence="6" id="KW-1185">Reference proteome</keyword>
<proteinExistence type="inferred from homology"/>